<dbReference type="HOGENOM" id="CLU_2144156_0_0_0"/>
<dbReference type="KEGG" id="hau:Haur_0967"/>
<evidence type="ECO:0000313" key="2">
    <source>
        <dbReference type="Proteomes" id="UP000000787"/>
    </source>
</evidence>
<proteinExistence type="predicted"/>
<sequence>MGAFNTLHLQAPCLSCGVEIPLVLQFKYAENWQHEYKLNDQLRWNHRYRRANDGKPGMTHVVVSAIAETCPLCQYDGDDYLIHVYNDVLTSVELDDQRYNFQNSEGYFFVLVE</sequence>
<gene>
    <name evidence="1" type="ordered locus">Haur_0967</name>
</gene>
<protein>
    <submittedName>
        <fullName evidence="1">Uncharacterized protein</fullName>
    </submittedName>
</protein>
<dbReference type="EMBL" id="CP000875">
    <property type="protein sequence ID" value="ABX03615.1"/>
    <property type="molecule type" value="Genomic_DNA"/>
</dbReference>
<dbReference type="eggNOG" id="ENOG50335F4">
    <property type="taxonomic scope" value="Bacteria"/>
</dbReference>
<organism evidence="1 2">
    <name type="scientific">Herpetosiphon aurantiacus (strain ATCC 23779 / DSM 785 / 114-95)</name>
    <dbReference type="NCBI Taxonomy" id="316274"/>
    <lineage>
        <taxon>Bacteria</taxon>
        <taxon>Bacillati</taxon>
        <taxon>Chloroflexota</taxon>
        <taxon>Chloroflexia</taxon>
        <taxon>Herpetosiphonales</taxon>
        <taxon>Herpetosiphonaceae</taxon>
        <taxon>Herpetosiphon</taxon>
    </lineage>
</organism>
<dbReference type="STRING" id="316274.Haur_0967"/>
<dbReference type="Proteomes" id="UP000000787">
    <property type="component" value="Chromosome"/>
</dbReference>
<name>A9AZ69_HERA2</name>
<accession>A9AZ69</accession>
<dbReference type="InParanoid" id="A9AZ69"/>
<dbReference type="BioCyc" id="HAUR316274:GHYA-981-MONOMER"/>
<reference evidence="1 2" key="1">
    <citation type="journal article" date="2011" name="Stand. Genomic Sci.">
        <title>Complete genome sequence of the filamentous gliding predatory bacterium Herpetosiphon aurantiacus type strain (114-95(T)).</title>
        <authorList>
            <person name="Kiss H."/>
            <person name="Nett M."/>
            <person name="Domin N."/>
            <person name="Martin K."/>
            <person name="Maresca J.A."/>
            <person name="Copeland A."/>
            <person name="Lapidus A."/>
            <person name="Lucas S."/>
            <person name="Berry K.W."/>
            <person name="Glavina Del Rio T."/>
            <person name="Dalin E."/>
            <person name="Tice H."/>
            <person name="Pitluck S."/>
            <person name="Richardson P."/>
            <person name="Bruce D."/>
            <person name="Goodwin L."/>
            <person name="Han C."/>
            <person name="Detter J.C."/>
            <person name="Schmutz J."/>
            <person name="Brettin T."/>
            <person name="Land M."/>
            <person name="Hauser L."/>
            <person name="Kyrpides N.C."/>
            <person name="Ivanova N."/>
            <person name="Goker M."/>
            <person name="Woyke T."/>
            <person name="Klenk H.P."/>
            <person name="Bryant D.A."/>
        </authorList>
    </citation>
    <scope>NUCLEOTIDE SEQUENCE [LARGE SCALE GENOMIC DNA]</scope>
    <source>
        <strain evidence="2">ATCC 23779 / DSM 785 / 114-95</strain>
    </source>
</reference>
<keyword evidence="2" id="KW-1185">Reference proteome</keyword>
<dbReference type="AlphaFoldDB" id="A9AZ69"/>
<evidence type="ECO:0000313" key="1">
    <source>
        <dbReference type="EMBL" id="ABX03615.1"/>
    </source>
</evidence>